<evidence type="ECO:0000313" key="4">
    <source>
        <dbReference type="Proteomes" id="UP000182235"/>
    </source>
</evidence>
<keyword evidence="1" id="KW-0175">Coiled coil</keyword>
<reference evidence="3 4" key="1">
    <citation type="submission" date="2015-07" db="EMBL/GenBank/DDBJ databases">
        <title>Emmonsia species relationships and genome sequence.</title>
        <authorList>
            <consortium name="The Broad Institute Genomics Platform"/>
            <person name="Cuomo C.A."/>
            <person name="Munoz J.F."/>
            <person name="Imamovic A."/>
            <person name="Priest M.E."/>
            <person name="Young S."/>
            <person name="Clay O.K."/>
            <person name="McEwen J.G."/>
        </authorList>
    </citation>
    <scope>NUCLEOTIDE SEQUENCE [LARGE SCALE GENOMIC DNA]</scope>
    <source>
        <strain evidence="3 4">UAMH 9510</strain>
    </source>
</reference>
<keyword evidence="4" id="KW-1185">Reference proteome</keyword>
<evidence type="ECO:0000256" key="1">
    <source>
        <dbReference type="SAM" id="Coils"/>
    </source>
</evidence>
<gene>
    <name evidence="3" type="ORF">AJ78_00096</name>
</gene>
<evidence type="ECO:0000313" key="3">
    <source>
        <dbReference type="EMBL" id="OJD19902.1"/>
    </source>
</evidence>
<feature type="compositionally biased region" description="Polar residues" evidence="2">
    <location>
        <begin position="393"/>
        <end position="412"/>
    </location>
</feature>
<comment type="caution">
    <text evidence="3">The sequence shown here is derived from an EMBL/GenBank/DDBJ whole genome shotgun (WGS) entry which is preliminary data.</text>
</comment>
<feature type="coiled-coil region" evidence="1">
    <location>
        <begin position="257"/>
        <end position="284"/>
    </location>
</feature>
<evidence type="ECO:0000256" key="2">
    <source>
        <dbReference type="SAM" id="MobiDB-lite"/>
    </source>
</evidence>
<dbReference type="OrthoDB" id="5342758at2759"/>
<evidence type="ECO:0008006" key="5">
    <source>
        <dbReference type="Google" id="ProtNLM"/>
    </source>
</evidence>
<feature type="region of interest" description="Disordered" evidence="2">
    <location>
        <begin position="56"/>
        <end position="94"/>
    </location>
</feature>
<dbReference type="AlphaFoldDB" id="A0A1J9PUG2"/>
<organism evidence="3 4">
    <name type="scientific">Emergomyces pasteurianus Ep9510</name>
    <dbReference type="NCBI Taxonomy" id="1447872"/>
    <lineage>
        <taxon>Eukaryota</taxon>
        <taxon>Fungi</taxon>
        <taxon>Dikarya</taxon>
        <taxon>Ascomycota</taxon>
        <taxon>Pezizomycotina</taxon>
        <taxon>Eurotiomycetes</taxon>
        <taxon>Eurotiomycetidae</taxon>
        <taxon>Onygenales</taxon>
        <taxon>Ajellomycetaceae</taxon>
        <taxon>Emergomyces</taxon>
    </lineage>
</organism>
<accession>A0A1J9PUG2</accession>
<dbReference type="Proteomes" id="UP000182235">
    <property type="component" value="Unassembled WGS sequence"/>
</dbReference>
<name>A0A1J9PUG2_9EURO</name>
<feature type="compositionally biased region" description="Polar residues" evidence="2">
    <location>
        <begin position="440"/>
        <end position="449"/>
    </location>
</feature>
<protein>
    <recommendedName>
        <fullName evidence="5">Atg28p</fullName>
    </recommendedName>
</protein>
<dbReference type="STRING" id="1447872.A0A1J9PUG2"/>
<sequence length="464" mass="51840">MSTLLPYDNGQTRLIPVPPDVAVHHYDSFLHIERQSRQLQRDLQTLLDAQSNGLAAGLSGSARDDSTSNGSMTPTPTSTQLGSSPRNALTIPVRQPVKKRIGLRGARRGILKTMHTLLSLKEEERRLIDSELKNRRSAVKEVENFVSKQSGLEKAIAEIQTREGSLRAENLMREARTLETDIRDLESRLLQMKARHHHILNEVSQIQNSVDAQLSSYKASLALVETEVSRYLRSPPIRPLVPPSATPPPFYALNPKRRTLEMAKEQWEIEQNELRSKRRKVDLEIEALREGGGVWQKVVSDISSFEKLLRQEMRSWQLGSRLVEHQNGDPTFAQGQTVLNELADSASQLETSLQLAEQKNWNLLICCIGAELEAFREAKRLLLEAFPMIKNGNVSGAGLSNETRELNQSPQEDVSRAASPKKEDSNDPPSPSAANNAAPQTHSSPVQSSRSEEDDEPDPAWLLS</sequence>
<feature type="compositionally biased region" description="Polar residues" evidence="2">
    <location>
        <begin position="67"/>
        <end position="87"/>
    </location>
</feature>
<dbReference type="EMBL" id="LGRN01000002">
    <property type="protein sequence ID" value="OJD19902.1"/>
    <property type="molecule type" value="Genomic_DNA"/>
</dbReference>
<feature type="coiled-coil region" evidence="1">
    <location>
        <begin position="168"/>
        <end position="195"/>
    </location>
</feature>
<proteinExistence type="predicted"/>
<feature type="region of interest" description="Disordered" evidence="2">
    <location>
        <begin position="393"/>
        <end position="464"/>
    </location>
</feature>